<dbReference type="SMART" id="SM00220">
    <property type="entry name" value="S_TKc"/>
    <property type="match status" value="1"/>
</dbReference>
<keyword evidence="4" id="KW-1185">Reference proteome</keyword>
<dbReference type="GO" id="GO:0004672">
    <property type="term" value="F:protein kinase activity"/>
    <property type="evidence" value="ECO:0007669"/>
    <property type="project" value="InterPro"/>
</dbReference>
<dbReference type="InterPro" id="IPR011009">
    <property type="entry name" value="Kinase-like_dom_sf"/>
</dbReference>
<feature type="compositionally biased region" description="Basic and acidic residues" evidence="1">
    <location>
        <begin position="268"/>
        <end position="289"/>
    </location>
</feature>
<dbReference type="PROSITE" id="PS00108">
    <property type="entry name" value="PROTEIN_KINASE_ST"/>
    <property type="match status" value="1"/>
</dbReference>
<dbReference type="Proteomes" id="UP001383192">
    <property type="component" value="Unassembled WGS sequence"/>
</dbReference>
<reference evidence="3 4" key="1">
    <citation type="submission" date="2024-01" db="EMBL/GenBank/DDBJ databases">
        <title>A draft genome for a cacao thread blight-causing isolate of Paramarasmius palmivorus.</title>
        <authorList>
            <person name="Baruah I.K."/>
            <person name="Bukari Y."/>
            <person name="Amoako-Attah I."/>
            <person name="Meinhardt L.W."/>
            <person name="Bailey B.A."/>
            <person name="Cohen S.P."/>
        </authorList>
    </citation>
    <scope>NUCLEOTIDE SEQUENCE [LARGE SCALE GENOMIC DNA]</scope>
    <source>
        <strain evidence="3 4">GH-12</strain>
    </source>
</reference>
<proteinExistence type="predicted"/>
<feature type="region of interest" description="Disordered" evidence="1">
    <location>
        <begin position="262"/>
        <end position="331"/>
    </location>
</feature>
<feature type="domain" description="Protein kinase" evidence="2">
    <location>
        <begin position="48"/>
        <end position="331"/>
    </location>
</feature>
<comment type="caution">
    <text evidence="3">The sequence shown here is derived from an EMBL/GenBank/DDBJ whole genome shotgun (WGS) entry which is preliminary data.</text>
</comment>
<protein>
    <recommendedName>
        <fullName evidence="2">Protein kinase domain-containing protein</fullName>
    </recommendedName>
</protein>
<dbReference type="PANTHER" id="PTHR48011">
    <property type="entry name" value="CCR4-NOT TRANSCRIPTIONAL COMPLEX SUBUNIT CAF120-RELATED"/>
    <property type="match status" value="1"/>
</dbReference>
<accession>A0AAW0CJ94</accession>
<evidence type="ECO:0000313" key="4">
    <source>
        <dbReference type="Proteomes" id="UP001383192"/>
    </source>
</evidence>
<dbReference type="EMBL" id="JAYKXP010000042">
    <property type="protein sequence ID" value="KAK7038837.1"/>
    <property type="molecule type" value="Genomic_DNA"/>
</dbReference>
<dbReference type="InterPro" id="IPR052751">
    <property type="entry name" value="Plant_MAPKKK"/>
</dbReference>
<organism evidence="3 4">
    <name type="scientific">Paramarasmius palmivorus</name>
    <dbReference type="NCBI Taxonomy" id="297713"/>
    <lineage>
        <taxon>Eukaryota</taxon>
        <taxon>Fungi</taxon>
        <taxon>Dikarya</taxon>
        <taxon>Basidiomycota</taxon>
        <taxon>Agaricomycotina</taxon>
        <taxon>Agaricomycetes</taxon>
        <taxon>Agaricomycetidae</taxon>
        <taxon>Agaricales</taxon>
        <taxon>Marasmiineae</taxon>
        <taxon>Marasmiaceae</taxon>
        <taxon>Paramarasmius</taxon>
    </lineage>
</organism>
<evidence type="ECO:0000256" key="1">
    <source>
        <dbReference type="SAM" id="MobiDB-lite"/>
    </source>
</evidence>
<feature type="compositionally biased region" description="Basic and acidic residues" evidence="1">
    <location>
        <begin position="298"/>
        <end position="323"/>
    </location>
</feature>
<sequence>MKSMKIHKKRQYCTADFTKTAGWYIIWKDDDDLFYYYMHPHLTLPDDITALESKAQPIPRSYYRKRTSSGQKYAPDPLPEDTYIKRFDPSIPDESLGTQPFRGTFGADLMAREAYFCEEISMYEQHSNVCEYRGVLIDDDGKLDGLCFQRHTKTLEQAVDDGDEIDVKKVLAGIREGLEHLHDLGIVHCDMKPTNVMLNASSEAIIIDFDSCHWMGREIKMKGGTPPWSDVDGIASSDTDFRGLEKIERWLKDVMKARQKKGTIPKVAKMEKTSPNEESAEKSPMKEEVASLTRKRKQGSEESVENRDSEEIEIGNKKQRTDSPSRQLDAV</sequence>
<evidence type="ECO:0000259" key="2">
    <source>
        <dbReference type="PROSITE" id="PS50011"/>
    </source>
</evidence>
<dbReference type="InterPro" id="IPR008271">
    <property type="entry name" value="Ser/Thr_kinase_AS"/>
</dbReference>
<evidence type="ECO:0000313" key="3">
    <source>
        <dbReference type="EMBL" id="KAK7038837.1"/>
    </source>
</evidence>
<gene>
    <name evidence="3" type="ORF">VNI00_010467</name>
</gene>
<dbReference type="Gene3D" id="1.10.510.10">
    <property type="entry name" value="Transferase(Phosphotransferase) domain 1"/>
    <property type="match status" value="1"/>
</dbReference>
<dbReference type="GO" id="GO:0007165">
    <property type="term" value="P:signal transduction"/>
    <property type="evidence" value="ECO:0007669"/>
    <property type="project" value="TreeGrafter"/>
</dbReference>
<dbReference type="PROSITE" id="PS50011">
    <property type="entry name" value="PROTEIN_KINASE_DOM"/>
    <property type="match status" value="1"/>
</dbReference>
<dbReference type="GO" id="GO:0005524">
    <property type="term" value="F:ATP binding"/>
    <property type="evidence" value="ECO:0007669"/>
    <property type="project" value="InterPro"/>
</dbReference>
<dbReference type="InterPro" id="IPR000719">
    <property type="entry name" value="Prot_kinase_dom"/>
</dbReference>
<name>A0AAW0CJ94_9AGAR</name>
<dbReference type="AlphaFoldDB" id="A0AAW0CJ94"/>
<dbReference type="PANTHER" id="PTHR48011:SF4">
    <property type="entry name" value="MITOGEN-ACTIVATED PROTEIN KINASE KINASE KINASE 19"/>
    <property type="match status" value="1"/>
</dbReference>
<dbReference type="Pfam" id="PF00069">
    <property type="entry name" value="Pkinase"/>
    <property type="match status" value="1"/>
</dbReference>
<dbReference type="SUPFAM" id="SSF56112">
    <property type="entry name" value="Protein kinase-like (PK-like)"/>
    <property type="match status" value="1"/>
</dbReference>